<dbReference type="InterPro" id="IPR050546">
    <property type="entry name" value="Glycosyl_Hydrlase_16"/>
</dbReference>
<protein>
    <recommendedName>
        <fullName evidence="3">WSC domain-containing protein</fullName>
    </recommendedName>
</protein>
<feature type="domain" description="WSC" evidence="3">
    <location>
        <begin position="571"/>
        <end position="672"/>
    </location>
</feature>
<evidence type="ECO:0000256" key="1">
    <source>
        <dbReference type="SAM" id="MobiDB-lite"/>
    </source>
</evidence>
<dbReference type="OrthoDB" id="192832at2759"/>
<evidence type="ECO:0000256" key="2">
    <source>
        <dbReference type="SAM" id="SignalP"/>
    </source>
</evidence>
<sequence length="977" mass="104996">MAFQSLCFAFVLSIYVQFASSFTGSEYYLDAEYSGRNFFDGWDFFTGDDPTHGFVTYLGRASAQVSNLIHAAEDQPTYIGSDYETSIPLSGAPGRPSVRISTKKAWTHGLFVGDFKHAPGGVCPYYGLCLLCNNIGCGVGDDRPLAFGSGFNAIDGGVYVMQWTSEYIKIWMFPRGQIPEDIVSGHPNPSTWGIPQAHMQGSCVMDDRFQSHKIVLNNAFCGDYAGNPYVWNSDWNSCAKSTGFSTCEAYTASNPAAFKQSFWEINYVRVYQLKNPDAIARPSLPYIASLEPPQPTLSSSLPPPPLPTDTLCPAYHFMVIKSGTANYEIECGVDLEGPDIGPPNPNWNVSSLEDCIEGCNYWNDEIEPNLCAGVTYDIVTGSCSWKSTVRGTQIKPEMNAARLLYYAYPVVTDDPLHQTIVEDPPYVPISVTPQTYRPFGTSTSTSSSLASETSSTSFTTSGLESTSVGSQTNLLSSSHLSSHGSVILTSTSSRSNTSPISASNSGSRGSMEISSSFSVHILQSSISSTAVSSTRTSSPASSAAVTSFTRPRPTFSLTPNPHLPGPFLIDFFKYAGCLGLRPGRPYANSFVVRETSESQSVSRCVRTCLSKGMRYAAVHDTTCLCSPFHSSAVDMNIDYVTYPDWFCNYPCRGNAVEKCGGITTRPTSKEKRQLPVETNDEEVVLLTVYNTTFDGDEIDENDGTGTMTSSSTLASITPTLGPFPSSIQSSPNLSPTDIHPVIISTSYTTICPSHPILCPTPTPTLLSTTITVLHCGCTAQGQQPQKPTVPMTMITTMIPCQGSCGSHRQGAAATASSSSSSLITLTVPHTSEIAILESSVRAWMSAPTSKVPVATTIPVEISPIKSEAGSRSDDQHPPMTMAIMTITLVPVPVQGSVNDTMGRNETTTTTTIYIGAGVINITNNADWTTTTTSSSSSCFTCASSGVAFTEYVSVWSIQIDIIVVVGMDLENETRGDI</sequence>
<dbReference type="Pfam" id="PF26113">
    <property type="entry name" value="GH16_XgeA"/>
    <property type="match status" value="2"/>
</dbReference>
<feature type="compositionally biased region" description="Low complexity" evidence="1">
    <location>
        <begin position="439"/>
        <end position="463"/>
    </location>
</feature>
<dbReference type="PANTHER" id="PTHR10963">
    <property type="entry name" value="GLYCOSYL HYDROLASE-RELATED"/>
    <property type="match status" value="1"/>
</dbReference>
<dbReference type="SUPFAM" id="SSF49899">
    <property type="entry name" value="Concanavalin A-like lectins/glucanases"/>
    <property type="match status" value="1"/>
</dbReference>
<feature type="region of interest" description="Disordered" evidence="1">
    <location>
        <begin position="438"/>
        <end position="463"/>
    </location>
</feature>
<dbReference type="VEuPathDB" id="FungiDB:PV10_02647"/>
<proteinExistence type="predicted"/>
<evidence type="ECO:0000313" key="5">
    <source>
        <dbReference type="Proteomes" id="UP000288859"/>
    </source>
</evidence>
<dbReference type="InterPro" id="IPR002889">
    <property type="entry name" value="WSC_carb-bd"/>
</dbReference>
<evidence type="ECO:0000313" key="4">
    <source>
        <dbReference type="EMBL" id="RVX73283.1"/>
    </source>
</evidence>
<dbReference type="Pfam" id="PF00024">
    <property type="entry name" value="PAN_1"/>
    <property type="match status" value="1"/>
</dbReference>
<feature type="chain" id="PRO_5019407915" description="WSC domain-containing protein" evidence="2">
    <location>
        <begin position="22"/>
        <end position="977"/>
    </location>
</feature>
<feature type="signal peptide" evidence="2">
    <location>
        <begin position="1"/>
        <end position="21"/>
    </location>
</feature>
<organism evidence="4 5">
    <name type="scientific">Exophiala mesophila</name>
    <name type="common">Black yeast-like fungus</name>
    <dbReference type="NCBI Taxonomy" id="212818"/>
    <lineage>
        <taxon>Eukaryota</taxon>
        <taxon>Fungi</taxon>
        <taxon>Dikarya</taxon>
        <taxon>Ascomycota</taxon>
        <taxon>Pezizomycotina</taxon>
        <taxon>Eurotiomycetes</taxon>
        <taxon>Chaetothyriomycetidae</taxon>
        <taxon>Chaetothyriales</taxon>
        <taxon>Herpotrichiellaceae</taxon>
        <taxon>Exophiala</taxon>
    </lineage>
</organism>
<dbReference type="AlphaFoldDB" id="A0A438NC89"/>
<comment type="caution">
    <text evidence="4">The sequence shown here is derived from an EMBL/GenBank/DDBJ whole genome shotgun (WGS) entry which is preliminary data.</text>
</comment>
<reference evidence="4 5" key="1">
    <citation type="submission" date="2017-03" db="EMBL/GenBank/DDBJ databases">
        <title>Genomes of endolithic fungi from Antarctica.</title>
        <authorList>
            <person name="Coleine C."/>
            <person name="Masonjones S."/>
            <person name="Stajich J.E."/>
        </authorList>
    </citation>
    <scope>NUCLEOTIDE SEQUENCE [LARGE SCALE GENOMIC DNA]</scope>
    <source>
        <strain evidence="4 5">CCFEE 6314</strain>
    </source>
</reference>
<dbReference type="PROSITE" id="PS51212">
    <property type="entry name" value="WSC"/>
    <property type="match status" value="1"/>
</dbReference>
<gene>
    <name evidence="4" type="ORF">B0A52_02925</name>
</gene>
<evidence type="ECO:0000259" key="3">
    <source>
        <dbReference type="PROSITE" id="PS51212"/>
    </source>
</evidence>
<dbReference type="InterPro" id="IPR013320">
    <property type="entry name" value="ConA-like_dom_sf"/>
</dbReference>
<accession>A0A438NC89</accession>
<name>A0A438NC89_EXOME</name>
<dbReference type="EMBL" id="NAJM01000008">
    <property type="protein sequence ID" value="RVX73283.1"/>
    <property type="molecule type" value="Genomic_DNA"/>
</dbReference>
<dbReference type="GO" id="GO:0009251">
    <property type="term" value="P:glucan catabolic process"/>
    <property type="evidence" value="ECO:0007669"/>
    <property type="project" value="TreeGrafter"/>
</dbReference>
<dbReference type="Pfam" id="PF01822">
    <property type="entry name" value="WSC"/>
    <property type="match status" value="1"/>
</dbReference>
<feature type="region of interest" description="Disordered" evidence="1">
    <location>
        <begin position="487"/>
        <end position="509"/>
    </location>
</feature>
<dbReference type="PANTHER" id="PTHR10963:SF24">
    <property type="entry name" value="GLYCOSIDASE C21B10.07-RELATED"/>
    <property type="match status" value="1"/>
</dbReference>
<dbReference type="InterPro" id="IPR003609">
    <property type="entry name" value="Pan_app"/>
</dbReference>
<keyword evidence="2" id="KW-0732">Signal</keyword>
<dbReference type="Proteomes" id="UP000288859">
    <property type="component" value="Unassembled WGS sequence"/>
</dbReference>
<dbReference type="Gene3D" id="2.60.120.200">
    <property type="match status" value="2"/>
</dbReference>